<dbReference type="CDD" id="cd01189">
    <property type="entry name" value="INT_ICEBs1_C_like"/>
    <property type="match status" value="1"/>
</dbReference>
<dbReference type="GO" id="GO:0003677">
    <property type="term" value="F:DNA binding"/>
    <property type="evidence" value="ECO:0007669"/>
    <property type="project" value="UniProtKB-UniRule"/>
</dbReference>
<evidence type="ECO:0000256" key="2">
    <source>
        <dbReference type="ARBA" id="ARBA00023125"/>
    </source>
</evidence>
<evidence type="ECO:0000256" key="1">
    <source>
        <dbReference type="ARBA" id="ARBA00008857"/>
    </source>
</evidence>
<dbReference type="InterPro" id="IPR010998">
    <property type="entry name" value="Integrase_recombinase_N"/>
</dbReference>
<evidence type="ECO:0000256" key="3">
    <source>
        <dbReference type="ARBA" id="ARBA00023172"/>
    </source>
</evidence>
<dbReference type="AlphaFoldDB" id="A0A239RGR2"/>
<dbReference type="InterPro" id="IPR050090">
    <property type="entry name" value="Tyrosine_recombinase_XerCD"/>
</dbReference>
<organism evidence="4 5">
    <name type="scientific">Streptococcus equinus</name>
    <name type="common">Streptococcus bovis</name>
    <dbReference type="NCBI Taxonomy" id="1335"/>
    <lineage>
        <taxon>Bacteria</taxon>
        <taxon>Bacillati</taxon>
        <taxon>Bacillota</taxon>
        <taxon>Bacilli</taxon>
        <taxon>Lactobacillales</taxon>
        <taxon>Streptococcaceae</taxon>
        <taxon>Streptococcus</taxon>
    </lineage>
</organism>
<gene>
    <name evidence="4" type="ORF">SAMN05216470_1746</name>
</gene>
<keyword evidence="3" id="KW-0233">DNA recombination</keyword>
<proteinExistence type="inferred from homology"/>
<dbReference type="Gene3D" id="1.10.443.10">
    <property type="entry name" value="Intergrase catalytic core"/>
    <property type="match status" value="1"/>
</dbReference>
<evidence type="ECO:0000313" key="5">
    <source>
        <dbReference type="Proteomes" id="UP000214649"/>
    </source>
</evidence>
<dbReference type="Proteomes" id="UP000214649">
    <property type="component" value="Unassembled WGS sequence"/>
</dbReference>
<dbReference type="InterPro" id="IPR044068">
    <property type="entry name" value="CB"/>
</dbReference>
<dbReference type="PROSITE" id="PS51900">
    <property type="entry name" value="CB"/>
    <property type="match status" value="1"/>
</dbReference>
<protein>
    <submittedName>
        <fullName evidence="4">Site-specific recombinase XerD</fullName>
    </submittedName>
</protein>
<dbReference type="EMBL" id="FZRA01000006">
    <property type="protein sequence ID" value="SNU09225.1"/>
    <property type="molecule type" value="Genomic_DNA"/>
</dbReference>
<keyword evidence="2" id="KW-0238">DNA-binding</keyword>
<dbReference type="Gene3D" id="1.10.150.130">
    <property type="match status" value="1"/>
</dbReference>
<dbReference type="PROSITE" id="PS51898">
    <property type="entry name" value="TYR_RECOMBINASE"/>
    <property type="match status" value="1"/>
</dbReference>
<dbReference type="SUPFAM" id="SSF56349">
    <property type="entry name" value="DNA breaking-rejoining enzymes"/>
    <property type="match status" value="1"/>
</dbReference>
<dbReference type="GO" id="GO:0015074">
    <property type="term" value="P:DNA integration"/>
    <property type="evidence" value="ECO:0007669"/>
    <property type="project" value="InterPro"/>
</dbReference>
<accession>A0A239RGR2</accession>
<dbReference type="PANTHER" id="PTHR30349">
    <property type="entry name" value="PHAGE INTEGRASE-RELATED"/>
    <property type="match status" value="1"/>
</dbReference>
<dbReference type="PANTHER" id="PTHR30349:SF64">
    <property type="entry name" value="PROPHAGE INTEGRASE INTD-RELATED"/>
    <property type="match status" value="1"/>
</dbReference>
<dbReference type="Pfam" id="PF00589">
    <property type="entry name" value="Phage_integrase"/>
    <property type="match status" value="1"/>
</dbReference>
<evidence type="ECO:0000313" key="4">
    <source>
        <dbReference type="EMBL" id="SNU09225.1"/>
    </source>
</evidence>
<comment type="similarity">
    <text evidence="1">Belongs to the 'phage' integrase family.</text>
</comment>
<dbReference type="InterPro" id="IPR013762">
    <property type="entry name" value="Integrase-like_cat_sf"/>
</dbReference>
<reference evidence="4 5" key="1">
    <citation type="submission" date="2017-07" db="EMBL/GenBank/DDBJ databases">
        <authorList>
            <person name="Sun Z.S."/>
            <person name="Albrecht U."/>
            <person name="Echele G."/>
            <person name="Lee C.C."/>
        </authorList>
    </citation>
    <scope>NUCLEOTIDE SEQUENCE [LARGE SCALE GENOMIC DNA]</scope>
    <source>
        <strain evidence="4 5">AR3</strain>
    </source>
</reference>
<sequence length="380" mass="44535">MWSEHHKSGKINFVERYKDPYTQKWKKVSTLMDRDTPRARKEAQRILQAKIAAKLSTLKSSEMLFTDLFDEWWSFHKQELKRSSIASLKGNVAEVRDSFGLGVKITKIDARYVQRYLDNLEVSSSKKERNKSLLNQVFDYAVSLNIIQDNPARRAKLPRTKKTLEDWKKIEQKYLEEDEIQPFLKEFKRRPSTYRLALLAEFISLNGGRISEIVSIEPKNINFETRVLQLHGTYDHTDGYKNGEKTSPKTPASYRETFMTKREIEIIKEFQFMNEIEKNTNRRFKDMGYIFTTKNGVPIQTNSFNEAAKRANQRLEKPIPKEITSHIFRHTLVSRLAENGTPLKAIMERVGHSDAKTTIQIYTHVTQKMKTDVTNILEKY</sequence>
<dbReference type="InterPro" id="IPR011010">
    <property type="entry name" value="DNA_brk_join_enz"/>
</dbReference>
<name>A0A239RGR2_STREI</name>
<dbReference type="InterPro" id="IPR002104">
    <property type="entry name" value="Integrase_catalytic"/>
</dbReference>
<dbReference type="GO" id="GO:0006310">
    <property type="term" value="P:DNA recombination"/>
    <property type="evidence" value="ECO:0007669"/>
    <property type="project" value="UniProtKB-KW"/>
</dbReference>
<dbReference type="RefSeq" id="WP_094141150.1">
    <property type="nucleotide sequence ID" value="NZ_CP059471.1"/>
</dbReference>